<feature type="compositionally biased region" description="Polar residues" evidence="1">
    <location>
        <begin position="175"/>
        <end position="201"/>
    </location>
</feature>
<feature type="compositionally biased region" description="Low complexity" evidence="1">
    <location>
        <begin position="273"/>
        <end position="284"/>
    </location>
</feature>
<organism evidence="2 3">
    <name type="scientific">Plakobranchus ocellatus</name>
    <dbReference type="NCBI Taxonomy" id="259542"/>
    <lineage>
        <taxon>Eukaryota</taxon>
        <taxon>Metazoa</taxon>
        <taxon>Spiralia</taxon>
        <taxon>Lophotrochozoa</taxon>
        <taxon>Mollusca</taxon>
        <taxon>Gastropoda</taxon>
        <taxon>Heterobranchia</taxon>
        <taxon>Euthyneura</taxon>
        <taxon>Panpulmonata</taxon>
        <taxon>Sacoglossa</taxon>
        <taxon>Placobranchoidea</taxon>
        <taxon>Plakobranchidae</taxon>
        <taxon>Plakobranchus</taxon>
    </lineage>
</organism>
<feature type="region of interest" description="Disordered" evidence="1">
    <location>
        <begin position="529"/>
        <end position="556"/>
    </location>
</feature>
<evidence type="ECO:0000256" key="1">
    <source>
        <dbReference type="SAM" id="MobiDB-lite"/>
    </source>
</evidence>
<comment type="caution">
    <text evidence="2">The sequence shown here is derived from an EMBL/GenBank/DDBJ whole genome shotgun (WGS) entry which is preliminary data.</text>
</comment>
<keyword evidence="3" id="KW-1185">Reference proteome</keyword>
<feature type="region of interest" description="Disordered" evidence="1">
    <location>
        <begin position="230"/>
        <end position="314"/>
    </location>
</feature>
<feature type="compositionally biased region" description="Basic residues" evidence="1">
    <location>
        <begin position="247"/>
        <end position="263"/>
    </location>
</feature>
<feature type="compositionally biased region" description="Low complexity" evidence="1">
    <location>
        <begin position="153"/>
        <end position="165"/>
    </location>
</feature>
<feature type="region of interest" description="Disordered" evidence="1">
    <location>
        <begin position="48"/>
        <end position="83"/>
    </location>
</feature>
<reference evidence="2 3" key="1">
    <citation type="journal article" date="2021" name="Elife">
        <title>Chloroplast acquisition without the gene transfer in kleptoplastic sea slugs, Plakobranchus ocellatus.</title>
        <authorList>
            <person name="Maeda T."/>
            <person name="Takahashi S."/>
            <person name="Yoshida T."/>
            <person name="Shimamura S."/>
            <person name="Takaki Y."/>
            <person name="Nagai Y."/>
            <person name="Toyoda A."/>
            <person name="Suzuki Y."/>
            <person name="Arimoto A."/>
            <person name="Ishii H."/>
            <person name="Satoh N."/>
            <person name="Nishiyama T."/>
            <person name="Hasebe M."/>
            <person name="Maruyama T."/>
            <person name="Minagawa J."/>
            <person name="Obokata J."/>
            <person name="Shigenobu S."/>
        </authorList>
    </citation>
    <scope>NUCLEOTIDE SEQUENCE [LARGE SCALE GENOMIC DNA]</scope>
</reference>
<evidence type="ECO:0000313" key="3">
    <source>
        <dbReference type="Proteomes" id="UP000735302"/>
    </source>
</evidence>
<proteinExistence type="predicted"/>
<feature type="compositionally biased region" description="Polar residues" evidence="1">
    <location>
        <begin position="530"/>
        <end position="549"/>
    </location>
</feature>
<protein>
    <recommendedName>
        <fullName evidence="4">Retrotransposon gag domain-containing protein</fullName>
    </recommendedName>
</protein>
<gene>
    <name evidence="2" type="ORF">PoB_004590200</name>
</gene>
<evidence type="ECO:0008006" key="4">
    <source>
        <dbReference type="Google" id="ProtNLM"/>
    </source>
</evidence>
<sequence>MDQISQQKPRLINLNIATATRQSPNHKIAVPLALDCRNSVTNARGYSHHIQSTSENVMMNPQKRKSKTKTATKSTSSRGPVSRSIVTIENRRHPQTFQSVIPYRTFNQSIPSKTRKNVFFSESEVGQDEDSTYSSDNEGHYVSNIRHASATHSKSGGSLSKQSGSACHASPPFRLNSTSFKPESPRQVTSATPRPGTSRQRNMLHRGRAVEEVDCAKQVPDLQSAGLVVKEKRMQWQTPRKASDKKTGRRNQTPRKMAQRNRCRSTASVDDAISSSGSSSNISSPRGLDTHRHADSSLSSVDSPLPNSVIPGTARSIEPSSATTIITANYYNNQNSAWSMFETHVKLIDDYTGNFYNVPRRTFMSSPVFRSVMTDLYGRPDYSKTRAFLKFRSRVGDVAAYASRFLGRVKALHGMRTSSGDTDDDEDDDFFDEFDGDTERRQPSAQTIENARRGWRILKNHVMEEAAKKRMSRPALAWDVIRLTLRAGSNLERARLDIYQRYGLVPMVLPDGRVVQENTMLSERARNVLANKSQKAATSDGNNSRQARQSLTTTVSTRRTLPYKAIEGFCGYSRSETM</sequence>
<dbReference type="AlphaFoldDB" id="A0AAV4BKG9"/>
<evidence type="ECO:0000313" key="2">
    <source>
        <dbReference type="EMBL" id="GFO19397.1"/>
    </source>
</evidence>
<feature type="compositionally biased region" description="Low complexity" evidence="1">
    <location>
        <begin position="296"/>
        <end position="309"/>
    </location>
</feature>
<dbReference type="EMBL" id="BLXT01005065">
    <property type="protein sequence ID" value="GFO19397.1"/>
    <property type="molecule type" value="Genomic_DNA"/>
</dbReference>
<name>A0AAV4BKG9_9GAST</name>
<feature type="region of interest" description="Disordered" evidence="1">
    <location>
        <begin position="149"/>
        <end position="203"/>
    </location>
</feature>
<dbReference type="Proteomes" id="UP000735302">
    <property type="component" value="Unassembled WGS sequence"/>
</dbReference>
<feature type="compositionally biased region" description="Polar residues" evidence="1">
    <location>
        <begin position="48"/>
        <end position="59"/>
    </location>
</feature>
<accession>A0AAV4BKG9</accession>